<dbReference type="GeneTree" id="ENSGT00950000183169"/>
<dbReference type="AlphaFoldDB" id="F6XKA3"/>
<sequence length="539" mass="61768">MCRIYSLWASEEEVSLLWDSHALKDPSLAQAETPEPEEMTPRTLRSPSQGSITFKDVTVDLTQEEWCLLDHSQKELYLEVMLEMVQNLLSVGLPVPREYCTSCFQQGKTPWLREQKDSCPEPNFEVKEMSTKLRHFVEGFGPKKCMNEGPHDVILREICDSGIKINKNLKSNYEFDVTAEKFSQCSVLDQYMKVTSGNDYFQDSQYSKCFPEEVGLVQSNEKPPGKPMYQGNLGGIAFDYSLDLIRYSKSKWVEVDSVNDKVGRLFSQNSELASHQIIHLGEKPYECKECGKGFTWKKSFAAHQRIHTGEKPYECKQCGKAFMQRGSLAAHHRIHNGEKPYECNHCGKAFTQMSSLAAHQRIHDGEKPYECNHCGRAFITRTSLTKHEKIHTGEKPYECKQCGKAFTQRGHLVAHKRIHSGEKPYECKQCGKAFTERGSLARHQRIHTGEKPYECKHCGKAFTQMSSLAAHQRIHDGEKPYECNHCGRAFITRTSLTKHEKIHTGEKPYECKQCQKAFTQRGHLVAHKRIHTGEKPYEC</sequence>
<dbReference type="Bgee" id="ENSMODG00000047754">
    <property type="expression patterns" value="Expressed in extraembryonic membrane and 20 other cell types or tissues"/>
</dbReference>
<accession>F6XKA3</accession>
<keyword evidence="2" id="KW-0479">Metal-binding</keyword>
<reference evidence="10 11" key="1">
    <citation type="journal article" date="2007" name="Nature">
        <title>Genome of the marsupial Monodelphis domestica reveals innovation in non-coding sequences.</title>
        <authorList>
            <person name="Mikkelsen T.S."/>
            <person name="Wakefield M.J."/>
            <person name="Aken B."/>
            <person name="Amemiya C.T."/>
            <person name="Chang J.L."/>
            <person name="Duke S."/>
            <person name="Garber M."/>
            <person name="Gentles A.J."/>
            <person name="Goodstadt L."/>
            <person name="Heger A."/>
            <person name="Jurka J."/>
            <person name="Kamal M."/>
            <person name="Mauceli E."/>
            <person name="Searle S.M."/>
            <person name="Sharpe T."/>
            <person name="Baker M.L."/>
            <person name="Batzer M.A."/>
            <person name="Benos P.V."/>
            <person name="Belov K."/>
            <person name="Clamp M."/>
            <person name="Cook A."/>
            <person name="Cuff J."/>
            <person name="Das R."/>
            <person name="Davidow L."/>
            <person name="Deakin J.E."/>
            <person name="Fazzari M.J."/>
            <person name="Glass J.L."/>
            <person name="Grabherr M."/>
            <person name="Greally J.M."/>
            <person name="Gu W."/>
            <person name="Hore T.A."/>
            <person name="Huttley G.A."/>
            <person name="Kleber M."/>
            <person name="Jirtle R.L."/>
            <person name="Koina E."/>
            <person name="Lee J.T."/>
            <person name="Mahony S."/>
            <person name="Marra M.A."/>
            <person name="Miller R.D."/>
            <person name="Nicholls R.D."/>
            <person name="Oda M."/>
            <person name="Papenfuss A.T."/>
            <person name="Parra Z.E."/>
            <person name="Pollock D.D."/>
            <person name="Ray D.A."/>
            <person name="Schein J.E."/>
            <person name="Speed T.P."/>
            <person name="Thompson K."/>
            <person name="VandeBerg J.L."/>
            <person name="Wade C.M."/>
            <person name="Walker J.A."/>
            <person name="Waters P.D."/>
            <person name="Webber C."/>
            <person name="Weidman J.R."/>
            <person name="Xie X."/>
            <person name="Zody M.C."/>
            <person name="Baldwin J."/>
            <person name="Abdouelleil A."/>
            <person name="Abdulkadir J."/>
            <person name="Abebe A."/>
            <person name="Abera B."/>
            <person name="Abreu J."/>
            <person name="Acer S.C."/>
            <person name="Aftuck L."/>
            <person name="Alexander A."/>
            <person name="An P."/>
            <person name="Anderson E."/>
            <person name="Anderson S."/>
            <person name="Arachi H."/>
            <person name="Azer M."/>
            <person name="Bachantsang P."/>
            <person name="Barry A."/>
            <person name="Bayul T."/>
            <person name="Berlin A."/>
            <person name="Bessette D."/>
            <person name="Bloom T."/>
            <person name="Bloom T."/>
            <person name="Boguslavskiy L."/>
            <person name="Bonnet C."/>
            <person name="Boukhgalter B."/>
            <person name="Bourzgui I."/>
            <person name="Brown A."/>
            <person name="Cahill P."/>
            <person name="Channer S."/>
            <person name="Cheshatsang Y."/>
            <person name="Chuda L."/>
            <person name="Citroen M."/>
            <person name="Collymore A."/>
            <person name="Cooke P."/>
            <person name="Costello M."/>
            <person name="D'Aco K."/>
            <person name="Daza R."/>
            <person name="De Haan G."/>
            <person name="DeGray S."/>
            <person name="DeMaso C."/>
            <person name="Dhargay N."/>
            <person name="Dooley K."/>
            <person name="Dooley E."/>
            <person name="Doricent M."/>
            <person name="Dorje P."/>
            <person name="Dorjee K."/>
            <person name="Dupes A."/>
            <person name="Elong R."/>
            <person name="Falk J."/>
            <person name="Farina A."/>
            <person name="Faro S."/>
            <person name="Ferguson D."/>
            <person name="Fisher S."/>
            <person name="Foley C.D."/>
            <person name="Franke A."/>
            <person name="Friedrich D."/>
            <person name="Gadbois L."/>
            <person name="Gearin G."/>
            <person name="Gearin C.R."/>
            <person name="Giannoukos G."/>
            <person name="Goode T."/>
            <person name="Graham J."/>
            <person name="Grandbois E."/>
            <person name="Grewal S."/>
            <person name="Gyaltsen K."/>
            <person name="Hafez N."/>
            <person name="Hagos B."/>
            <person name="Hall J."/>
            <person name="Henson C."/>
            <person name="Hollinger A."/>
            <person name="Honan T."/>
            <person name="Huard M.D."/>
            <person name="Hughes L."/>
            <person name="Hurhula B."/>
            <person name="Husby M.E."/>
            <person name="Kamat A."/>
            <person name="Kanga B."/>
            <person name="Kashin S."/>
            <person name="Khazanovich D."/>
            <person name="Kisner P."/>
            <person name="Lance K."/>
            <person name="Lara M."/>
            <person name="Lee W."/>
            <person name="Lennon N."/>
            <person name="Letendre F."/>
            <person name="LeVine R."/>
            <person name="Lipovsky A."/>
            <person name="Liu X."/>
            <person name="Liu J."/>
            <person name="Liu S."/>
            <person name="Lokyitsang T."/>
            <person name="Lokyitsang Y."/>
            <person name="Lubonja R."/>
            <person name="Lui A."/>
            <person name="MacDonald P."/>
            <person name="Magnisalis V."/>
            <person name="Maru K."/>
            <person name="Matthews C."/>
            <person name="McCusker W."/>
            <person name="McDonough S."/>
            <person name="Mehta T."/>
            <person name="Meldrim J."/>
            <person name="Meneus L."/>
            <person name="Mihai O."/>
            <person name="Mihalev A."/>
            <person name="Mihova T."/>
            <person name="Mittelman R."/>
            <person name="Mlenga V."/>
            <person name="Montmayeur A."/>
            <person name="Mulrain L."/>
            <person name="Navidi A."/>
            <person name="Naylor J."/>
            <person name="Negash T."/>
            <person name="Nguyen T."/>
            <person name="Nguyen N."/>
            <person name="Nicol R."/>
            <person name="Norbu C."/>
            <person name="Norbu N."/>
            <person name="Novod N."/>
            <person name="O'Neill B."/>
            <person name="Osman S."/>
            <person name="Markiewicz E."/>
            <person name="Oyono O.L."/>
            <person name="Patti C."/>
            <person name="Phunkhang P."/>
            <person name="Pierre F."/>
            <person name="Priest M."/>
            <person name="Raghuraman S."/>
            <person name="Rege F."/>
            <person name="Reyes R."/>
            <person name="Rise C."/>
            <person name="Rogov P."/>
            <person name="Ross K."/>
            <person name="Ryan E."/>
            <person name="Settipalli S."/>
            <person name="Shea T."/>
            <person name="Sherpa N."/>
            <person name="Shi L."/>
            <person name="Shih D."/>
            <person name="Sparrow T."/>
            <person name="Spaulding J."/>
            <person name="Stalker J."/>
            <person name="Stange-Thomann N."/>
            <person name="Stavropoulos S."/>
            <person name="Stone C."/>
            <person name="Strader C."/>
            <person name="Tesfaye S."/>
            <person name="Thomson T."/>
            <person name="Thoulutsang Y."/>
            <person name="Thoulutsang D."/>
            <person name="Topham K."/>
            <person name="Topping I."/>
            <person name="Tsamla T."/>
            <person name="Vassiliev H."/>
            <person name="Vo A."/>
            <person name="Wangchuk T."/>
            <person name="Wangdi T."/>
            <person name="Weiand M."/>
            <person name="Wilkinson J."/>
            <person name="Wilson A."/>
            <person name="Yadav S."/>
            <person name="Young G."/>
            <person name="Yu Q."/>
            <person name="Zembek L."/>
            <person name="Zhong D."/>
            <person name="Zimmer A."/>
            <person name="Zwirko Z."/>
            <person name="Jaffe D.B."/>
            <person name="Alvarez P."/>
            <person name="Brockman W."/>
            <person name="Butler J."/>
            <person name="Chin C."/>
            <person name="Gnerre S."/>
            <person name="MacCallum I."/>
            <person name="Graves J.A."/>
            <person name="Ponting C.P."/>
            <person name="Breen M."/>
            <person name="Samollow P.B."/>
            <person name="Lander E.S."/>
            <person name="Lindblad-Toh K."/>
        </authorList>
    </citation>
    <scope>NUCLEOTIDE SEQUENCE [LARGE SCALE GENOMIC DNA]</scope>
</reference>
<keyword evidence="4 7" id="KW-0863">Zinc-finger</keyword>
<evidence type="ECO:0000256" key="7">
    <source>
        <dbReference type="PROSITE-ProRule" id="PRU00042"/>
    </source>
</evidence>
<reference evidence="10" key="2">
    <citation type="submission" date="2025-08" db="UniProtKB">
        <authorList>
            <consortium name="Ensembl"/>
        </authorList>
    </citation>
    <scope>IDENTIFICATION</scope>
</reference>
<dbReference type="InterPro" id="IPR036236">
    <property type="entry name" value="Znf_C2H2_sf"/>
</dbReference>
<dbReference type="GO" id="GO:0008270">
    <property type="term" value="F:zinc ion binding"/>
    <property type="evidence" value="ECO:0007669"/>
    <property type="project" value="UniProtKB-KW"/>
</dbReference>
<dbReference type="InterPro" id="IPR036051">
    <property type="entry name" value="KRAB_dom_sf"/>
</dbReference>
<comment type="subcellular location">
    <subcellularLocation>
        <location evidence="1">Nucleus</location>
    </subcellularLocation>
</comment>
<dbReference type="Gene3D" id="6.10.140.140">
    <property type="match status" value="1"/>
</dbReference>
<name>F6XKA3_MONDO</name>
<dbReference type="PROSITE" id="PS50157">
    <property type="entry name" value="ZINC_FINGER_C2H2_2"/>
    <property type="match status" value="10"/>
</dbReference>
<gene>
    <name evidence="10" type="primary">LOC100617675</name>
</gene>
<dbReference type="eggNOG" id="KOG1721">
    <property type="taxonomic scope" value="Eukaryota"/>
</dbReference>
<dbReference type="CDD" id="cd07765">
    <property type="entry name" value="KRAB_A-box"/>
    <property type="match status" value="1"/>
</dbReference>
<dbReference type="FunFam" id="3.30.160.60:FF:001402">
    <property type="entry name" value="Zinc finger protein 473"/>
    <property type="match status" value="1"/>
</dbReference>
<feature type="domain" description="C2H2-type" evidence="8">
    <location>
        <begin position="285"/>
        <end position="312"/>
    </location>
</feature>
<feature type="domain" description="C2H2-type" evidence="8">
    <location>
        <begin position="509"/>
        <end position="536"/>
    </location>
</feature>
<dbReference type="SMART" id="SM00349">
    <property type="entry name" value="KRAB"/>
    <property type="match status" value="1"/>
</dbReference>
<dbReference type="Pfam" id="PF00096">
    <property type="entry name" value="zf-C2H2"/>
    <property type="match status" value="7"/>
</dbReference>
<dbReference type="SMART" id="SM00355">
    <property type="entry name" value="ZnF_C2H2"/>
    <property type="match status" value="9"/>
</dbReference>
<evidence type="ECO:0000256" key="2">
    <source>
        <dbReference type="ARBA" id="ARBA00022723"/>
    </source>
</evidence>
<evidence type="ECO:0000256" key="1">
    <source>
        <dbReference type="ARBA" id="ARBA00004123"/>
    </source>
</evidence>
<keyword evidence="3" id="KW-0677">Repeat</keyword>
<feature type="domain" description="C2H2-type" evidence="8">
    <location>
        <begin position="453"/>
        <end position="480"/>
    </location>
</feature>
<dbReference type="Pfam" id="PF01352">
    <property type="entry name" value="KRAB"/>
    <property type="match status" value="1"/>
</dbReference>
<protein>
    <submittedName>
        <fullName evidence="10">Uncharacterized protein</fullName>
    </submittedName>
</protein>
<dbReference type="GO" id="GO:0005634">
    <property type="term" value="C:nucleus"/>
    <property type="evidence" value="ECO:0000318"/>
    <property type="project" value="GO_Central"/>
</dbReference>
<dbReference type="InterPro" id="IPR001909">
    <property type="entry name" value="KRAB"/>
</dbReference>
<dbReference type="GO" id="GO:0006357">
    <property type="term" value="P:regulation of transcription by RNA polymerase II"/>
    <property type="evidence" value="ECO:0000318"/>
    <property type="project" value="GO_Central"/>
</dbReference>
<dbReference type="SUPFAM" id="SSF109640">
    <property type="entry name" value="KRAB domain (Kruppel-associated box)"/>
    <property type="match status" value="1"/>
</dbReference>
<feature type="domain" description="C2H2-type" evidence="8">
    <location>
        <begin position="425"/>
        <end position="452"/>
    </location>
</feature>
<evidence type="ECO:0000259" key="9">
    <source>
        <dbReference type="PROSITE" id="PS50805"/>
    </source>
</evidence>
<keyword evidence="6" id="KW-0539">Nucleus</keyword>
<reference evidence="10" key="3">
    <citation type="submission" date="2025-09" db="UniProtKB">
        <authorList>
            <consortium name="Ensembl"/>
        </authorList>
    </citation>
    <scope>IDENTIFICATION</scope>
</reference>
<dbReference type="HOGENOM" id="CLU_002678_44_17_1"/>
<evidence type="ECO:0000313" key="10">
    <source>
        <dbReference type="Ensembl" id="ENSMODP00000029653.3"/>
    </source>
</evidence>
<evidence type="ECO:0000313" key="11">
    <source>
        <dbReference type="Proteomes" id="UP000002280"/>
    </source>
</evidence>
<dbReference type="Gene3D" id="3.30.160.60">
    <property type="entry name" value="Classic Zinc Finger"/>
    <property type="match status" value="10"/>
</dbReference>
<dbReference type="InterPro" id="IPR050826">
    <property type="entry name" value="Krueppel_C2H2_ZnFinger"/>
</dbReference>
<evidence type="ECO:0000256" key="6">
    <source>
        <dbReference type="ARBA" id="ARBA00023242"/>
    </source>
</evidence>
<keyword evidence="5" id="KW-0862">Zinc</keyword>
<dbReference type="GO" id="GO:0000981">
    <property type="term" value="F:DNA-binding transcription factor activity, RNA polymerase II-specific"/>
    <property type="evidence" value="ECO:0000318"/>
    <property type="project" value="GO_Central"/>
</dbReference>
<dbReference type="FunFam" id="3.30.160.60:FF:000592">
    <property type="entry name" value="zinc finger protein 90 homolog"/>
    <property type="match status" value="1"/>
</dbReference>
<dbReference type="FunFam" id="3.30.160.60:FF:002343">
    <property type="entry name" value="Zinc finger protein 33A"/>
    <property type="match status" value="1"/>
</dbReference>
<feature type="domain" description="C2H2-type" evidence="8">
    <location>
        <begin position="397"/>
        <end position="424"/>
    </location>
</feature>
<dbReference type="InterPro" id="IPR013087">
    <property type="entry name" value="Znf_C2H2_type"/>
</dbReference>
<evidence type="ECO:0000256" key="5">
    <source>
        <dbReference type="ARBA" id="ARBA00022833"/>
    </source>
</evidence>
<proteinExistence type="predicted"/>
<keyword evidence="11" id="KW-1185">Reference proteome</keyword>
<dbReference type="Ensembl" id="ENSMODT00000031226.3">
    <property type="protein sequence ID" value="ENSMODP00000029653.3"/>
    <property type="gene ID" value="ENSMODG00000047754.1"/>
</dbReference>
<evidence type="ECO:0000259" key="8">
    <source>
        <dbReference type="PROSITE" id="PS50157"/>
    </source>
</evidence>
<dbReference type="PROSITE" id="PS00028">
    <property type="entry name" value="ZINC_FINGER_C2H2_1"/>
    <property type="match status" value="9"/>
</dbReference>
<organism evidence="10 11">
    <name type="scientific">Monodelphis domestica</name>
    <name type="common">Gray short-tailed opossum</name>
    <dbReference type="NCBI Taxonomy" id="13616"/>
    <lineage>
        <taxon>Eukaryota</taxon>
        <taxon>Metazoa</taxon>
        <taxon>Chordata</taxon>
        <taxon>Craniata</taxon>
        <taxon>Vertebrata</taxon>
        <taxon>Euteleostomi</taxon>
        <taxon>Mammalia</taxon>
        <taxon>Metatheria</taxon>
        <taxon>Didelphimorphia</taxon>
        <taxon>Didelphidae</taxon>
        <taxon>Monodelphis</taxon>
    </lineage>
</organism>
<evidence type="ECO:0000256" key="3">
    <source>
        <dbReference type="ARBA" id="ARBA00022737"/>
    </source>
</evidence>
<dbReference type="FunFam" id="3.30.160.60:FF:003456">
    <property type="match status" value="2"/>
</dbReference>
<feature type="domain" description="C2H2-type" evidence="8">
    <location>
        <begin position="341"/>
        <end position="368"/>
    </location>
</feature>
<dbReference type="SUPFAM" id="SSF57667">
    <property type="entry name" value="beta-beta-alpha zinc fingers"/>
    <property type="match status" value="5"/>
</dbReference>
<dbReference type="Pfam" id="PF13465">
    <property type="entry name" value="zf-H2C2_2"/>
    <property type="match status" value="1"/>
</dbReference>
<dbReference type="InParanoid" id="F6XKA3"/>
<feature type="domain" description="C2H2-type" evidence="8">
    <location>
        <begin position="263"/>
        <end position="284"/>
    </location>
</feature>
<dbReference type="GO" id="GO:0000978">
    <property type="term" value="F:RNA polymerase II cis-regulatory region sequence-specific DNA binding"/>
    <property type="evidence" value="ECO:0000318"/>
    <property type="project" value="GO_Central"/>
</dbReference>
<dbReference type="PROSITE" id="PS50805">
    <property type="entry name" value="KRAB"/>
    <property type="match status" value="1"/>
</dbReference>
<feature type="domain" description="C2H2-type" evidence="8">
    <location>
        <begin position="369"/>
        <end position="396"/>
    </location>
</feature>
<feature type="domain" description="C2H2-type" evidence="8">
    <location>
        <begin position="313"/>
        <end position="340"/>
    </location>
</feature>
<dbReference type="FunFam" id="3.30.160.60:FF:002573">
    <property type="entry name" value="Uncharacterized protein"/>
    <property type="match status" value="2"/>
</dbReference>
<evidence type="ECO:0000256" key="4">
    <source>
        <dbReference type="ARBA" id="ARBA00022771"/>
    </source>
</evidence>
<feature type="domain" description="C2H2-type" evidence="8">
    <location>
        <begin position="481"/>
        <end position="508"/>
    </location>
</feature>
<dbReference type="Proteomes" id="UP000002280">
    <property type="component" value="Chromosome 3"/>
</dbReference>
<feature type="domain" description="KRAB" evidence="9">
    <location>
        <begin position="52"/>
        <end position="123"/>
    </location>
</feature>
<dbReference type="FunFam" id="3.30.160.60:FF:002254">
    <property type="entry name" value="Zinc finger protein 540"/>
    <property type="match status" value="2"/>
</dbReference>
<dbReference type="PANTHER" id="PTHR24377">
    <property type="entry name" value="IP01015P-RELATED"/>
    <property type="match status" value="1"/>
</dbReference>